<gene>
    <name evidence="1" type="ORF">G127AT_14995</name>
</gene>
<proteinExistence type="predicted"/>
<dbReference type="AlphaFoldDB" id="A0A975FP13"/>
<dbReference type="RefSeq" id="WP_210898241.1">
    <property type="nucleotide sequence ID" value="NZ_CP071696.1"/>
</dbReference>
<name>A0A975FP13_9MICO</name>
<organism evidence="1 2">
    <name type="scientific">Agromyces archimandritae</name>
    <dbReference type="NCBI Taxonomy" id="2781962"/>
    <lineage>
        <taxon>Bacteria</taxon>
        <taxon>Bacillati</taxon>
        <taxon>Actinomycetota</taxon>
        <taxon>Actinomycetes</taxon>
        <taxon>Micrococcales</taxon>
        <taxon>Microbacteriaceae</taxon>
        <taxon>Agromyces</taxon>
    </lineage>
</organism>
<dbReference type="EMBL" id="CP071696">
    <property type="protein sequence ID" value="QTX04546.1"/>
    <property type="molecule type" value="Genomic_DNA"/>
</dbReference>
<dbReference type="Proteomes" id="UP000671914">
    <property type="component" value="Chromosome"/>
</dbReference>
<evidence type="ECO:0000313" key="2">
    <source>
        <dbReference type="Proteomes" id="UP000671914"/>
    </source>
</evidence>
<keyword evidence="2" id="KW-1185">Reference proteome</keyword>
<sequence length="87" mass="9621">MTPRDEPFEVLDLVIDVLEASTPTPTPGDLTPADRERLTAVALHTGETPSAALARLRTENIVELKAARTERIRHGAIIAEARDRHWT</sequence>
<dbReference type="KEGG" id="aarc:G127AT_14995"/>
<evidence type="ECO:0000313" key="1">
    <source>
        <dbReference type="EMBL" id="QTX04546.1"/>
    </source>
</evidence>
<reference evidence="1" key="1">
    <citation type="submission" date="2021-03" db="EMBL/GenBank/DDBJ databases">
        <title>Agromyces archimandritus sp. nov., isolated from the cockroach Archimandrita tessellata.</title>
        <authorList>
            <person name="Guzman J."/>
            <person name="Ortuzar M."/>
            <person name="Poehlein A."/>
            <person name="Daniel R."/>
            <person name="Trujillo M."/>
            <person name="Vilcinskas A."/>
        </authorList>
    </citation>
    <scope>NUCLEOTIDE SEQUENCE</scope>
    <source>
        <strain evidence="1">G127AT</strain>
    </source>
</reference>
<accession>A0A975FP13</accession>
<protein>
    <submittedName>
        <fullName evidence="1">Uncharacterized protein</fullName>
    </submittedName>
</protein>